<dbReference type="AlphaFoldDB" id="A0AAP0JPZ0"/>
<dbReference type="EMBL" id="JBBNAE010000003">
    <property type="protein sequence ID" value="KAK9138012.1"/>
    <property type="molecule type" value="Genomic_DNA"/>
</dbReference>
<accession>A0AAP0JPZ0</accession>
<gene>
    <name evidence="2" type="ORF">Sjap_008606</name>
</gene>
<keyword evidence="3" id="KW-1185">Reference proteome</keyword>
<keyword evidence="1" id="KW-0812">Transmembrane</keyword>
<evidence type="ECO:0000313" key="3">
    <source>
        <dbReference type="Proteomes" id="UP001417504"/>
    </source>
</evidence>
<comment type="caution">
    <text evidence="2">The sequence shown here is derived from an EMBL/GenBank/DDBJ whole genome shotgun (WGS) entry which is preliminary data.</text>
</comment>
<dbReference type="Proteomes" id="UP001417504">
    <property type="component" value="Unassembled WGS sequence"/>
</dbReference>
<keyword evidence="1" id="KW-1133">Transmembrane helix</keyword>
<keyword evidence="1" id="KW-0472">Membrane</keyword>
<organism evidence="2 3">
    <name type="scientific">Stephania japonica</name>
    <dbReference type="NCBI Taxonomy" id="461633"/>
    <lineage>
        <taxon>Eukaryota</taxon>
        <taxon>Viridiplantae</taxon>
        <taxon>Streptophyta</taxon>
        <taxon>Embryophyta</taxon>
        <taxon>Tracheophyta</taxon>
        <taxon>Spermatophyta</taxon>
        <taxon>Magnoliopsida</taxon>
        <taxon>Ranunculales</taxon>
        <taxon>Menispermaceae</taxon>
        <taxon>Menispermoideae</taxon>
        <taxon>Cissampelideae</taxon>
        <taxon>Stephania</taxon>
    </lineage>
</organism>
<proteinExistence type="predicted"/>
<sequence>MHGKIVVGTVIVAKAIGILILYIGLIRFVINRLGKRKGMAERKKSISYSSKSKLNLIQ</sequence>
<protein>
    <submittedName>
        <fullName evidence="2">Uncharacterized protein</fullName>
    </submittedName>
</protein>
<reference evidence="2 3" key="1">
    <citation type="submission" date="2024-01" db="EMBL/GenBank/DDBJ databases">
        <title>Genome assemblies of Stephania.</title>
        <authorList>
            <person name="Yang L."/>
        </authorList>
    </citation>
    <scope>NUCLEOTIDE SEQUENCE [LARGE SCALE GENOMIC DNA]</scope>
    <source>
        <strain evidence="2">QJT</strain>
        <tissue evidence="2">Leaf</tissue>
    </source>
</reference>
<evidence type="ECO:0000313" key="2">
    <source>
        <dbReference type="EMBL" id="KAK9138012.1"/>
    </source>
</evidence>
<evidence type="ECO:0000256" key="1">
    <source>
        <dbReference type="SAM" id="Phobius"/>
    </source>
</evidence>
<feature type="transmembrane region" description="Helical" evidence="1">
    <location>
        <begin position="6"/>
        <end position="30"/>
    </location>
</feature>
<name>A0AAP0JPZ0_9MAGN</name>